<dbReference type="EMBL" id="CM001748">
    <property type="protein sequence ID" value="KJB61414.1"/>
    <property type="molecule type" value="Genomic_DNA"/>
</dbReference>
<dbReference type="Gramene" id="KJB61414">
    <property type="protein sequence ID" value="KJB61414"/>
    <property type="gene ID" value="B456_009G356300"/>
</dbReference>
<proteinExistence type="predicted"/>
<dbReference type="STRING" id="29730.A0A0D2TXH5"/>
<evidence type="ECO:0000259" key="1">
    <source>
        <dbReference type="Pfam" id="PF07734"/>
    </source>
</evidence>
<organism evidence="2 3">
    <name type="scientific">Gossypium raimondii</name>
    <name type="common">Peruvian cotton</name>
    <name type="synonym">Gossypium klotzschianum subsp. raimondii</name>
    <dbReference type="NCBI Taxonomy" id="29730"/>
    <lineage>
        <taxon>Eukaryota</taxon>
        <taxon>Viridiplantae</taxon>
        <taxon>Streptophyta</taxon>
        <taxon>Embryophyta</taxon>
        <taxon>Tracheophyta</taxon>
        <taxon>Spermatophyta</taxon>
        <taxon>Magnoliopsida</taxon>
        <taxon>eudicotyledons</taxon>
        <taxon>Gunneridae</taxon>
        <taxon>Pentapetalae</taxon>
        <taxon>rosids</taxon>
        <taxon>malvids</taxon>
        <taxon>Malvales</taxon>
        <taxon>Malvaceae</taxon>
        <taxon>Malvoideae</taxon>
        <taxon>Gossypium</taxon>
    </lineage>
</organism>
<keyword evidence="3" id="KW-1185">Reference proteome</keyword>
<protein>
    <recommendedName>
        <fullName evidence="1">F-box associated beta-propeller type 1 domain-containing protein</fullName>
    </recommendedName>
</protein>
<dbReference type="Pfam" id="PF07734">
    <property type="entry name" value="FBA_1"/>
    <property type="match status" value="1"/>
</dbReference>
<dbReference type="Proteomes" id="UP000032304">
    <property type="component" value="Chromosome 9"/>
</dbReference>
<feature type="domain" description="F-box associated beta-propeller type 1" evidence="1">
    <location>
        <begin position="94"/>
        <end position="185"/>
    </location>
</feature>
<accession>A0A0D2TXH5</accession>
<evidence type="ECO:0000313" key="3">
    <source>
        <dbReference type="Proteomes" id="UP000032304"/>
    </source>
</evidence>
<gene>
    <name evidence="2" type="ORF">B456_009G356300</name>
</gene>
<dbReference type="NCBIfam" id="TIGR01640">
    <property type="entry name" value="F_box_assoc_1"/>
    <property type="match status" value="1"/>
</dbReference>
<dbReference type="PANTHER" id="PTHR31672">
    <property type="entry name" value="BNACNNG10540D PROTEIN"/>
    <property type="match status" value="1"/>
</dbReference>
<dbReference type="AlphaFoldDB" id="A0A0D2TXH5"/>
<dbReference type="InterPro" id="IPR050796">
    <property type="entry name" value="SCF_F-box_component"/>
</dbReference>
<dbReference type="InterPro" id="IPR006527">
    <property type="entry name" value="F-box-assoc_dom_typ1"/>
</dbReference>
<reference evidence="2 3" key="1">
    <citation type="journal article" date="2012" name="Nature">
        <title>Repeated polyploidization of Gossypium genomes and the evolution of spinnable cotton fibres.</title>
        <authorList>
            <person name="Paterson A.H."/>
            <person name="Wendel J.F."/>
            <person name="Gundlach H."/>
            <person name="Guo H."/>
            <person name="Jenkins J."/>
            <person name="Jin D."/>
            <person name="Llewellyn D."/>
            <person name="Showmaker K.C."/>
            <person name="Shu S."/>
            <person name="Udall J."/>
            <person name="Yoo M.J."/>
            <person name="Byers R."/>
            <person name="Chen W."/>
            <person name="Doron-Faigenboim A."/>
            <person name="Duke M.V."/>
            <person name="Gong L."/>
            <person name="Grimwood J."/>
            <person name="Grover C."/>
            <person name="Grupp K."/>
            <person name="Hu G."/>
            <person name="Lee T.H."/>
            <person name="Li J."/>
            <person name="Lin L."/>
            <person name="Liu T."/>
            <person name="Marler B.S."/>
            <person name="Page J.T."/>
            <person name="Roberts A.W."/>
            <person name="Romanel E."/>
            <person name="Sanders W.S."/>
            <person name="Szadkowski E."/>
            <person name="Tan X."/>
            <person name="Tang H."/>
            <person name="Xu C."/>
            <person name="Wang J."/>
            <person name="Wang Z."/>
            <person name="Zhang D."/>
            <person name="Zhang L."/>
            <person name="Ashrafi H."/>
            <person name="Bedon F."/>
            <person name="Bowers J.E."/>
            <person name="Brubaker C.L."/>
            <person name="Chee P.W."/>
            <person name="Das S."/>
            <person name="Gingle A.R."/>
            <person name="Haigler C.H."/>
            <person name="Harker D."/>
            <person name="Hoffmann L.V."/>
            <person name="Hovav R."/>
            <person name="Jones D.C."/>
            <person name="Lemke C."/>
            <person name="Mansoor S."/>
            <person name="ur Rahman M."/>
            <person name="Rainville L.N."/>
            <person name="Rambani A."/>
            <person name="Reddy U.K."/>
            <person name="Rong J.K."/>
            <person name="Saranga Y."/>
            <person name="Scheffler B.E."/>
            <person name="Scheffler J.A."/>
            <person name="Stelly D.M."/>
            <person name="Triplett B.A."/>
            <person name="Van Deynze A."/>
            <person name="Vaslin M.F."/>
            <person name="Waghmare V.N."/>
            <person name="Walford S.A."/>
            <person name="Wright R.J."/>
            <person name="Zaki E.A."/>
            <person name="Zhang T."/>
            <person name="Dennis E.S."/>
            <person name="Mayer K.F."/>
            <person name="Peterson D.G."/>
            <person name="Rokhsar D.S."/>
            <person name="Wang X."/>
            <person name="Schmutz J."/>
        </authorList>
    </citation>
    <scope>NUCLEOTIDE SEQUENCE [LARGE SCALE GENOMIC DNA]</scope>
</reference>
<name>A0A0D2TXH5_GOSRA</name>
<feature type="non-terminal residue" evidence="2">
    <location>
        <position position="202"/>
    </location>
</feature>
<evidence type="ECO:0000313" key="2">
    <source>
        <dbReference type="EMBL" id="KJB61414.1"/>
    </source>
</evidence>
<dbReference type="InterPro" id="IPR017451">
    <property type="entry name" value="F-box-assoc_interact_dom"/>
</dbReference>
<sequence>MVRSSEDCLATDFFTVILVEKTWFHYFQNINFIFRHLNISKKNKCFLVYYRIGNLIDHSCLLRLFVDQSLFSYQDMRQQLANHLPSRCYIRLLANNGIFCFIDTNDQITLCNPTIREFRILSVCNEKIPPNLYISQRAFGFGLDSLSNDYKVIQIKSLDDGNKKHHGHHYAIYNMSTDTWRVLKHEDLQMPKYLLIMNNNSE</sequence>